<sequence length="956" mass="106497">MEESHFDEDKMINDYVEDYDEPPPDDYDAMMLEEFDATSPASNSSPTNRATQVNETPDDALRDQMITTGIADYRQYEPQDDVESIQEAQNQQRNADAVFSFERYKKGEWRRELLQSKNSANRTRSPTSVIQSAVQLKKMGKATASDAALLDILNTVGASSSPMKLSRSGSITSVLMNPKEGERAYPITIADGTRVFVRERNGEESRAQYSHNQQRSVLTSTSFLGVSINELKRRADIIRLKKGFSQNRLRNRNGVIGDGRLWVDKHAPSAFPHLLSDERTNREVLRALRAWDPYVFGRDPPSRPSSHTQYQRAHQQEENKEKLKNPNDKRPDESSRVILLSGPPGVGKTTLAHIIAHHAGYRPLEVNASDERSSGVLTDHVRRAMESKTIEINSDRQDYGKPNCLILDEIDGADARGAIQALVEIIRAEIPPKGSKGRKPPHLRRPIIFICNNKYSPVLRPLLPYSRQFNVEAPSANRLVGRLKAVLGREKISMMSGAPLLHQLVMSSGGDIRSCLFTLQYASTQAGDGGDISSPLQSALGGAGLKDNRADMVTTLNGIFRKVKTKAAGRLVENSDKFSVRRVLDAVEGLGENSNTMNALFMNIPRVSYIDPTFDRCSTAHELISAADIGNGAASFSRHDNVVAASIHLLCRVELKPDLTYSARDFVDAHYQRETNVGMVQKLIEGLPAKSGSMKCLSYMAQEFIPYAMWMLSAGRDKSSLSRAASSIDMLTKTERVSLDSHVALLQSLGLTYSCDNEEPVMKKDFTTNFQQHQQHKQMVLEPPIDRLVIFKELRVSNYFRRVEIPSGMKEIIAHQVKLESFRHMELPTKAGTVNPTGESDKSAQSQDMEKKEKKDVPVIKVNIRKLDDLAASAPVPKRTKTSPTPTNTKNFLGVGAKRARQMKSARKAAAVGLGSKKNKMAHTGSGLQLNQVIRLRYVKGFTQAVRTPCRREDIL</sequence>
<feature type="compositionally biased region" description="Polar residues" evidence="4">
    <location>
        <begin position="304"/>
        <end position="313"/>
    </location>
</feature>
<dbReference type="InterPro" id="IPR027417">
    <property type="entry name" value="P-loop_NTPase"/>
</dbReference>
<dbReference type="InterPro" id="IPR003959">
    <property type="entry name" value="ATPase_AAA_core"/>
</dbReference>
<dbReference type="Pfam" id="PF00004">
    <property type="entry name" value="AAA"/>
    <property type="match status" value="1"/>
</dbReference>
<dbReference type="SMART" id="SM00382">
    <property type="entry name" value="AAA"/>
    <property type="match status" value="1"/>
</dbReference>
<dbReference type="PANTHER" id="PTHR46765">
    <property type="entry name" value="P-LOOP CONTAINING NUCLEOSIDE TRIPHOSPHATE HYDROLASES SUPERFAMILY PROTEIN"/>
    <property type="match status" value="1"/>
</dbReference>
<dbReference type="GO" id="GO:0016887">
    <property type="term" value="F:ATP hydrolysis activity"/>
    <property type="evidence" value="ECO:0007669"/>
    <property type="project" value="InterPro"/>
</dbReference>
<dbReference type="CDD" id="cd00009">
    <property type="entry name" value="AAA"/>
    <property type="match status" value="1"/>
</dbReference>
<evidence type="ECO:0000259" key="5">
    <source>
        <dbReference type="SMART" id="SM00382"/>
    </source>
</evidence>
<accession>A0AAD2CIP3</accession>
<feature type="compositionally biased region" description="Acidic residues" evidence="4">
    <location>
        <begin position="15"/>
        <end position="36"/>
    </location>
</feature>
<protein>
    <recommendedName>
        <fullName evidence="5">AAA+ ATPase domain-containing protein</fullName>
    </recommendedName>
</protein>
<proteinExistence type="inferred from homology"/>
<evidence type="ECO:0000313" key="7">
    <source>
        <dbReference type="Proteomes" id="UP001295423"/>
    </source>
</evidence>
<dbReference type="Gene3D" id="3.40.50.300">
    <property type="entry name" value="P-loop containing nucleotide triphosphate hydrolases"/>
    <property type="match status" value="1"/>
</dbReference>
<dbReference type="InterPro" id="IPR053016">
    <property type="entry name" value="CTF18-RFC_complex"/>
</dbReference>
<evidence type="ECO:0000256" key="4">
    <source>
        <dbReference type="SAM" id="MobiDB-lite"/>
    </source>
</evidence>
<dbReference type="GO" id="GO:0005524">
    <property type="term" value="F:ATP binding"/>
    <property type="evidence" value="ECO:0007669"/>
    <property type="project" value="InterPro"/>
</dbReference>
<keyword evidence="2" id="KW-0539">Nucleus</keyword>
<feature type="compositionally biased region" description="Basic and acidic residues" evidence="4">
    <location>
        <begin position="314"/>
        <end position="335"/>
    </location>
</feature>
<comment type="caution">
    <text evidence="6">The sequence shown here is derived from an EMBL/GenBank/DDBJ whole genome shotgun (WGS) entry which is preliminary data.</text>
</comment>
<name>A0AAD2CIP3_9STRA</name>
<dbReference type="Gene3D" id="1.10.8.60">
    <property type="match status" value="1"/>
</dbReference>
<feature type="region of interest" description="Disordered" evidence="4">
    <location>
        <begin position="296"/>
        <end position="342"/>
    </location>
</feature>
<feature type="compositionally biased region" description="Polar residues" evidence="4">
    <location>
        <begin position="39"/>
        <end position="55"/>
    </location>
</feature>
<evidence type="ECO:0000256" key="1">
    <source>
        <dbReference type="ARBA" id="ARBA00004123"/>
    </source>
</evidence>
<dbReference type="InterPro" id="IPR003593">
    <property type="entry name" value="AAA+_ATPase"/>
</dbReference>
<comment type="subcellular location">
    <subcellularLocation>
        <location evidence="1">Nucleus</location>
    </subcellularLocation>
</comment>
<feature type="compositionally biased region" description="Polar residues" evidence="4">
    <location>
        <begin position="832"/>
        <end position="847"/>
    </location>
</feature>
<dbReference type="AlphaFoldDB" id="A0AAD2CIP3"/>
<keyword evidence="7" id="KW-1185">Reference proteome</keyword>
<dbReference type="EMBL" id="CAKOGP040000113">
    <property type="protein sequence ID" value="CAJ1930262.1"/>
    <property type="molecule type" value="Genomic_DNA"/>
</dbReference>
<comment type="similarity">
    <text evidence="3">Belongs to the activator 1 small subunits family. CTF18 subfamily.</text>
</comment>
<dbReference type="Proteomes" id="UP001295423">
    <property type="component" value="Unassembled WGS sequence"/>
</dbReference>
<feature type="region of interest" description="Disordered" evidence="4">
    <location>
        <begin position="829"/>
        <end position="856"/>
    </location>
</feature>
<dbReference type="SUPFAM" id="SSF52540">
    <property type="entry name" value="P-loop containing nucleoside triphosphate hydrolases"/>
    <property type="match status" value="1"/>
</dbReference>
<feature type="domain" description="AAA+ ATPase" evidence="5">
    <location>
        <begin position="334"/>
        <end position="475"/>
    </location>
</feature>
<dbReference type="PANTHER" id="PTHR46765:SF1">
    <property type="entry name" value="P-LOOP CONTAINING NUCLEOSIDE TRIPHOSPHATE HYDROLASES SUPERFAMILY PROTEIN"/>
    <property type="match status" value="1"/>
</dbReference>
<evidence type="ECO:0000256" key="2">
    <source>
        <dbReference type="ARBA" id="ARBA00023242"/>
    </source>
</evidence>
<organism evidence="6 7">
    <name type="scientific">Cylindrotheca closterium</name>
    <dbReference type="NCBI Taxonomy" id="2856"/>
    <lineage>
        <taxon>Eukaryota</taxon>
        <taxon>Sar</taxon>
        <taxon>Stramenopiles</taxon>
        <taxon>Ochrophyta</taxon>
        <taxon>Bacillariophyta</taxon>
        <taxon>Bacillariophyceae</taxon>
        <taxon>Bacillariophycidae</taxon>
        <taxon>Bacillariales</taxon>
        <taxon>Bacillariaceae</taxon>
        <taxon>Cylindrotheca</taxon>
    </lineage>
</organism>
<gene>
    <name evidence="6" type="ORF">CYCCA115_LOCUS1882</name>
</gene>
<feature type="region of interest" description="Disordered" evidence="4">
    <location>
        <begin position="1"/>
        <end position="60"/>
    </location>
</feature>
<reference evidence="6" key="1">
    <citation type="submission" date="2023-08" db="EMBL/GenBank/DDBJ databases">
        <authorList>
            <person name="Audoor S."/>
            <person name="Bilcke G."/>
        </authorList>
    </citation>
    <scope>NUCLEOTIDE SEQUENCE</scope>
</reference>
<evidence type="ECO:0000313" key="6">
    <source>
        <dbReference type="EMBL" id="CAJ1930262.1"/>
    </source>
</evidence>
<dbReference type="GO" id="GO:0005634">
    <property type="term" value="C:nucleus"/>
    <property type="evidence" value="ECO:0007669"/>
    <property type="project" value="UniProtKB-SubCell"/>
</dbReference>
<evidence type="ECO:0000256" key="3">
    <source>
        <dbReference type="ARBA" id="ARBA00043975"/>
    </source>
</evidence>